<dbReference type="GO" id="GO:0051287">
    <property type="term" value="F:NAD binding"/>
    <property type="evidence" value="ECO:0007669"/>
    <property type="project" value="InterPro"/>
</dbReference>
<evidence type="ECO:0000256" key="2">
    <source>
        <dbReference type="ARBA" id="ARBA00023002"/>
    </source>
</evidence>
<dbReference type="STRING" id="394221.Mmar10_0150"/>
<dbReference type="EMBL" id="CP000449">
    <property type="protein sequence ID" value="ABI64446.1"/>
    <property type="molecule type" value="Genomic_DNA"/>
</dbReference>
<evidence type="ECO:0000259" key="6">
    <source>
        <dbReference type="Pfam" id="PF00389"/>
    </source>
</evidence>
<evidence type="ECO:0000256" key="1">
    <source>
        <dbReference type="ARBA" id="ARBA00005854"/>
    </source>
</evidence>
<dbReference type="NCBIfam" id="NF008759">
    <property type="entry name" value="PRK11790.1"/>
    <property type="match status" value="1"/>
</dbReference>
<keyword evidence="9" id="KW-1185">Reference proteome</keyword>
<evidence type="ECO:0000256" key="3">
    <source>
        <dbReference type="ARBA" id="ARBA00023027"/>
    </source>
</evidence>
<protein>
    <submittedName>
        <fullName evidence="8">D-isomer specific 2-hydroxyacid dehydrogenase, NAD-binding protein</fullName>
    </submittedName>
</protein>
<keyword evidence="3" id="KW-0520">NAD</keyword>
<sequence length="406" mass="42667">MPDPVQAGPVVLFENIHPVADVVFDAAGFSIERHAAALEIADLHAALGPARLAGIRSRTKMNKAAFDAAPSLLALGCFCIGTNQVDLDVAAARGIPVFNGPFGNTRSVAELTLASIIMLMRGIPMRSSAARRGEWQKSATNSHEVRAKNLGIVGYGNIGSQLSVLASALGMHVYFYDTEPKLAHGNARACASLDELLEISDVVTLHVPSTEQTRNIMDAAAIAKMKKGAILINQARGDLVDIDALAGALERGDLIGAAVDVFPKEPASKDEAFVSPLQKFSNIILTPHIGGSTLEAQQAIGEDVSGKLARYVALGATKGAVNVPEIEPGQVKPGRTRLLSFHSNAPGFLSRLNDAVSASGANIAAQHLETRGELGYVAADLEGDIPSGFIDHVRALDGSIRARLVR</sequence>
<feature type="domain" description="D-isomer specific 2-hydroxyacid dehydrogenase NAD-binding" evidence="7">
    <location>
        <begin position="114"/>
        <end position="290"/>
    </location>
</feature>
<dbReference type="InterPro" id="IPR006139">
    <property type="entry name" value="D-isomer_2_OHA_DH_cat_dom"/>
</dbReference>
<dbReference type="KEGG" id="mmr:Mmar10_0150"/>
<dbReference type="Gene3D" id="3.30.70.260">
    <property type="match status" value="1"/>
</dbReference>
<dbReference type="AlphaFoldDB" id="Q0ATE1"/>
<feature type="domain" description="D-isomer specific 2-hydroxyacid dehydrogenase catalytic" evidence="6">
    <location>
        <begin position="10"/>
        <end position="322"/>
    </location>
</feature>
<dbReference type="InterPro" id="IPR050418">
    <property type="entry name" value="D-iso_2-hydroxyacid_DH_PdxB"/>
</dbReference>
<dbReference type="RefSeq" id="WP_011642093.1">
    <property type="nucleotide sequence ID" value="NC_008347.1"/>
</dbReference>
<dbReference type="SUPFAM" id="SSF55021">
    <property type="entry name" value="ACT-like"/>
    <property type="match status" value="1"/>
</dbReference>
<dbReference type="PANTHER" id="PTHR43761">
    <property type="entry name" value="D-ISOMER SPECIFIC 2-HYDROXYACID DEHYDROGENASE FAMILY PROTEIN (AFU_ORTHOLOGUE AFUA_1G13630)"/>
    <property type="match status" value="1"/>
</dbReference>
<dbReference type="eggNOG" id="COG0111">
    <property type="taxonomic scope" value="Bacteria"/>
</dbReference>
<proteinExistence type="inferred from homology"/>
<dbReference type="InterPro" id="IPR036291">
    <property type="entry name" value="NAD(P)-bd_dom_sf"/>
</dbReference>
<dbReference type="Proteomes" id="UP000001964">
    <property type="component" value="Chromosome"/>
</dbReference>
<evidence type="ECO:0000313" key="8">
    <source>
        <dbReference type="EMBL" id="ABI64446.1"/>
    </source>
</evidence>
<organism evidence="8 9">
    <name type="scientific">Maricaulis maris (strain MCS10)</name>
    <name type="common">Caulobacter maris</name>
    <dbReference type="NCBI Taxonomy" id="394221"/>
    <lineage>
        <taxon>Bacteria</taxon>
        <taxon>Pseudomonadati</taxon>
        <taxon>Pseudomonadota</taxon>
        <taxon>Alphaproteobacteria</taxon>
        <taxon>Maricaulales</taxon>
        <taxon>Maricaulaceae</taxon>
        <taxon>Maricaulis</taxon>
    </lineage>
</organism>
<dbReference type="InterPro" id="IPR029753">
    <property type="entry name" value="D-isomer_DH_CS"/>
</dbReference>
<dbReference type="Pfam" id="PF02826">
    <property type="entry name" value="2-Hacid_dh_C"/>
    <property type="match status" value="1"/>
</dbReference>
<dbReference type="GO" id="GO:0047545">
    <property type="term" value="F:(S)-2-hydroxyglutarate dehydrogenase activity"/>
    <property type="evidence" value="ECO:0007669"/>
    <property type="project" value="UniProtKB-ARBA"/>
</dbReference>
<name>Q0ATE1_MARMM</name>
<dbReference type="PROSITE" id="PS00670">
    <property type="entry name" value="D_2_HYDROXYACID_DH_2"/>
    <property type="match status" value="1"/>
</dbReference>
<evidence type="ECO:0000259" key="7">
    <source>
        <dbReference type="Pfam" id="PF02826"/>
    </source>
</evidence>
<dbReference type="PROSITE" id="PS00065">
    <property type="entry name" value="D_2_HYDROXYACID_DH_1"/>
    <property type="match status" value="1"/>
</dbReference>
<dbReference type="InterPro" id="IPR006140">
    <property type="entry name" value="D-isomer_DH_NAD-bd"/>
</dbReference>
<reference evidence="8 9" key="1">
    <citation type="submission" date="2006-08" db="EMBL/GenBank/DDBJ databases">
        <title>Complete sequence of Maricaulis maris MCS10.</title>
        <authorList>
            <consortium name="US DOE Joint Genome Institute"/>
            <person name="Copeland A."/>
            <person name="Lucas S."/>
            <person name="Lapidus A."/>
            <person name="Barry K."/>
            <person name="Detter J.C."/>
            <person name="Glavina del Rio T."/>
            <person name="Hammon N."/>
            <person name="Israni S."/>
            <person name="Dalin E."/>
            <person name="Tice H."/>
            <person name="Pitluck S."/>
            <person name="Saunders E."/>
            <person name="Brettin T."/>
            <person name="Bruce D."/>
            <person name="Han C."/>
            <person name="Tapia R."/>
            <person name="Gilna P."/>
            <person name="Schmutz J."/>
            <person name="Larimer F."/>
            <person name="Land M."/>
            <person name="Hauser L."/>
            <person name="Kyrpides N."/>
            <person name="Mikhailova N."/>
            <person name="Viollier P."/>
            <person name="Stephens C."/>
            <person name="Richardson P."/>
        </authorList>
    </citation>
    <scope>NUCLEOTIDE SEQUENCE [LARGE SCALE GENOMIC DNA]</scope>
    <source>
        <strain evidence="8 9">MCS10</strain>
    </source>
</reference>
<dbReference type="PANTHER" id="PTHR43761:SF1">
    <property type="entry name" value="D-ISOMER SPECIFIC 2-HYDROXYACID DEHYDROGENASE CATALYTIC DOMAIN-CONTAINING PROTEIN-RELATED"/>
    <property type="match status" value="1"/>
</dbReference>
<dbReference type="PROSITE" id="PS00671">
    <property type="entry name" value="D_2_HYDROXYACID_DH_3"/>
    <property type="match status" value="1"/>
</dbReference>
<dbReference type="HOGENOM" id="CLU_019796_9_2_5"/>
<evidence type="ECO:0000256" key="4">
    <source>
        <dbReference type="ARBA" id="ARBA00029440"/>
    </source>
</evidence>
<dbReference type="SUPFAM" id="SSF51735">
    <property type="entry name" value="NAD(P)-binding Rossmann-fold domains"/>
    <property type="match status" value="1"/>
</dbReference>
<dbReference type="OrthoDB" id="9793626at2"/>
<dbReference type="Pfam" id="PF00389">
    <property type="entry name" value="2-Hacid_dh"/>
    <property type="match status" value="1"/>
</dbReference>
<dbReference type="GO" id="GO:0006564">
    <property type="term" value="P:L-serine biosynthetic process"/>
    <property type="evidence" value="ECO:0007669"/>
    <property type="project" value="UniProtKB-ARBA"/>
</dbReference>
<comment type="pathway">
    <text evidence="4">Amino-acid biosynthesis.</text>
</comment>
<dbReference type="SUPFAM" id="SSF52283">
    <property type="entry name" value="Formate/glycerate dehydrogenase catalytic domain-like"/>
    <property type="match status" value="1"/>
</dbReference>
<dbReference type="CDD" id="cd12176">
    <property type="entry name" value="PGDH_3"/>
    <property type="match status" value="1"/>
</dbReference>
<evidence type="ECO:0000256" key="5">
    <source>
        <dbReference type="RuleBase" id="RU003719"/>
    </source>
</evidence>
<dbReference type="InterPro" id="IPR029752">
    <property type="entry name" value="D-isomer_DH_CS1"/>
</dbReference>
<gene>
    <name evidence="8" type="ordered locus">Mmar10_0150</name>
</gene>
<dbReference type="InterPro" id="IPR045865">
    <property type="entry name" value="ACT-like_dom_sf"/>
</dbReference>
<evidence type="ECO:0000313" key="9">
    <source>
        <dbReference type="Proteomes" id="UP000001964"/>
    </source>
</evidence>
<dbReference type="CDD" id="cd04901">
    <property type="entry name" value="ACT_3PGDH"/>
    <property type="match status" value="1"/>
</dbReference>
<keyword evidence="2 5" id="KW-0560">Oxidoreductase</keyword>
<dbReference type="Gene3D" id="3.40.50.720">
    <property type="entry name" value="NAD(P)-binding Rossmann-like Domain"/>
    <property type="match status" value="2"/>
</dbReference>
<comment type="similarity">
    <text evidence="1 5">Belongs to the D-isomer specific 2-hydroxyacid dehydrogenase family.</text>
</comment>
<dbReference type="GO" id="GO:0004617">
    <property type="term" value="F:phosphoglycerate dehydrogenase activity"/>
    <property type="evidence" value="ECO:0007669"/>
    <property type="project" value="UniProtKB-ARBA"/>
</dbReference>
<accession>Q0ATE1</accession>
<dbReference type="FunFam" id="3.40.50.720:FF:000041">
    <property type="entry name" value="D-3-phosphoglycerate dehydrogenase"/>
    <property type="match status" value="1"/>
</dbReference>